<proteinExistence type="predicted"/>
<keyword evidence="1" id="KW-1133">Transmembrane helix</keyword>
<keyword evidence="1" id="KW-0812">Transmembrane</keyword>
<accession>A0A0A8ZDH2</accession>
<dbReference type="EMBL" id="GBRH01263105">
    <property type="protein sequence ID" value="JAD34790.1"/>
    <property type="molecule type" value="Transcribed_RNA"/>
</dbReference>
<organism evidence="2">
    <name type="scientific">Arundo donax</name>
    <name type="common">Giant reed</name>
    <name type="synonym">Donax arundinaceus</name>
    <dbReference type="NCBI Taxonomy" id="35708"/>
    <lineage>
        <taxon>Eukaryota</taxon>
        <taxon>Viridiplantae</taxon>
        <taxon>Streptophyta</taxon>
        <taxon>Embryophyta</taxon>
        <taxon>Tracheophyta</taxon>
        <taxon>Spermatophyta</taxon>
        <taxon>Magnoliopsida</taxon>
        <taxon>Liliopsida</taxon>
        <taxon>Poales</taxon>
        <taxon>Poaceae</taxon>
        <taxon>PACMAD clade</taxon>
        <taxon>Arundinoideae</taxon>
        <taxon>Arundineae</taxon>
        <taxon>Arundo</taxon>
    </lineage>
</organism>
<sequence>MKIQKKERGRIFLEYSISGFYWMAGILSMGFRLWA</sequence>
<reference evidence="2" key="1">
    <citation type="submission" date="2014-09" db="EMBL/GenBank/DDBJ databases">
        <authorList>
            <person name="Magalhaes I.L.F."/>
            <person name="Oliveira U."/>
            <person name="Santos F.R."/>
            <person name="Vidigal T.H.D.A."/>
            <person name="Brescovit A.D."/>
            <person name="Santos A.J."/>
        </authorList>
    </citation>
    <scope>NUCLEOTIDE SEQUENCE</scope>
    <source>
        <tissue evidence="2">Shoot tissue taken approximately 20 cm above the soil surface</tissue>
    </source>
</reference>
<dbReference type="AlphaFoldDB" id="A0A0A8ZDH2"/>
<name>A0A0A8ZDH2_ARUDO</name>
<protein>
    <submittedName>
        <fullName evidence="2">Uncharacterized protein</fullName>
    </submittedName>
</protein>
<evidence type="ECO:0000313" key="2">
    <source>
        <dbReference type="EMBL" id="JAD34790.1"/>
    </source>
</evidence>
<evidence type="ECO:0000256" key="1">
    <source>
        <dbReference type="SAM" id="Phobius"/>
    </source>
</evidence>
<keyword evidence="1" id="KW-0472">Membrane</keyword>
<feature type="transmembrane region" description="Helical" evidence="1">
    <location>
        <begin position="12"/>
        <end position="34"/>
    </location>
</feature>
<reference evidence="2" key="2">
    <citation type="journal article" date="2015" name="Data Brief">
        <title>Shoot transcriptome of the giant reed, Arundo donax.</title>
        <authorList>
            <person name="Barrero R.A."/>
            <person name="Guerrero F.D."/>
            <person name="Moolhuijzen P."/>
            <person name="Goolsby J.A."/>
            <person name="Tidwell J."/>
            <person name="Bellgard S.E."/>
            <person name="Bellgard M.I."/>
        </authorList>
    </citation>
    <scope>NUCLEOTIDE SEQUENCE</scope>
    <source>
        <tissue evidence="2">Shoot tissue taken approximately 20 cm above the soil surface</tissue>
    </source>
</reference>